<dbReference type="NCBIfam" id="TIGR02032">
    <property type="entry name" value="GG-red-SF"/>
    <property type="match status" value="1"/>
</dbReference>
<feature type="domain" description="FAD-binding" evidence="1">
    <location>
        <begin position="7"/>
        <end position="345"/>
    </location>
</feature>
<dbReference type="InterPro" id="IPR011777">
    <property type="entry name" value="Geranylgeranyl_Rdtase_fam"/>
</dbReference>
<gene>
    <name evidence="2" type="ORF">FHS79_002442</name>
</gene>
<name>A0A841L6L8_9SPHN</name>
<dbReference type="Gene3D" id="3.50.50.60">
    <property type="entry name" value="FAD/NAD(P)-binding domain"/>
    <property type="match status" value="1"/>
</dbReference>
<dbReference type="PANTHER" id="PTHR42685:SF22">
    <property type="entry name" value="CONDITIONED MEDIUM FACTOR RECEPTOR 1"/>
    <property type="match status" value="1"/>
</dbReference>
<dbReference type="GO" id="GO:0071949">
    <property type="term" value="F:FAD binding"/>
    <property type="evidence" value="ECO:0007669"/>
    <property type="project" value="InterPro"/>
</dbReference>
<dbReference type="SUPFAM" id="SSF51905">
    <property type="entry name" value="FAD/NAD(P)-binding domain"/>
    <property type="match status" value="1"/>
</dbReference>
<dbReference type="InterPro" id="IPR002938">
    <property type="entry name" value="FAD-bd"/>
</dbReference>
<dbReference type="PANTHER" id="PTHR42685">
    <property type="entry name" value="GERANYLGERANYL DIPHOSPHATE REDUCTASE"/>
    <property type="match status" value="1"/>
</dbReference>
<evidence type="ECO:0000259" key="1">
    <source>
        <dbReference type="Pfam" id="PF01494"/>
    </source>
</evidence>
<dbReference type="InterPro" id="IPR050407">
    <property type="entry name" value="Geranylgeranyl_reductase"/>
</dbReference>
<dbReference type="RefSeq" id="WP_184200281.1">
    <property type="nucleotide sequence ID" value="NZ_BMOX01000066.1"/>
</dbReference>
<reference evidence="2 3" key="1">
    <citation type="submission" date="2020-08" db="EMBL/GenBank/DDBJ databases">
        <title>Genomic Encyclopedia of Type Strains, Phase IV (KMG-IV): sequencing the most valuable type-strain genomes for metagenomic binning, comparative biology and taxonomic classification.</title>
        <authorList>
            <person name="Goeker M."/>
        </authorList>
    </citation>
    <scope>NUCLEOTIDE SEQUENCE [LARGE SCALE GENOMIC DNA]</scope>
    <source>
        <strain evidence="2 3">DSM 102189</strain>
    </source>
</reference>
<dbReference type="PRINTS" id="PR00420">
    <property type="entry name" value="RNGMNOXGNASE"/>
</dbReference>
<organism evidence="2 3">
    <name type="scientific">Polymorphobacter multimanifer</name>
    <dbReference type="NCBI Taxonomy" id="1070431"/>
    <lineage>
        <taxon>Bacteria</taxon>
        <taxon>Pseudomonadati</taxon>
        <taxon>Pseudomonadota</taxon>
        <taxon>Alphaproteobacteria</taxon>
        <taxon>Sphingomonadales</taxon>
        <taxon>Sphingosinicellaceae</taxon>
        <taxon>Polymorphobacter</taxon>
    </lineage>
</organism>
<dbReference type="Pfam" id="PF01494">
    <property type="entry name" value="FAD_binding_3"/>
    <property type="match status" value="1"/>
</dbReference>
<sequence length="494" mass="53102">MAGDCFDVIVVGGGPAGATMGWALARQGINVAVLERTRFPREKVCGDFVEPAGLRLIRAMGCGAALDGQSRLPITANRVYFGPHLAYHNTIPYYDGEHGQPRHSLIIPRAELDTMLLQNAADTGATVLMATEATAVRRSDGINQVDIRSGDASRTLSAPLVIGADGFESLIGRSAGLPRRDRRHIGIARRMYLEGVEVDAGETTIWFDEDHIPGYGWMFPMPGGRANFGIGVLSESADRFGLSVPKIFGESLARLRLRHPGCRNARAASKPLGGVVKAYGGIDHNHFDGGLLIGDAGSFVDPITGEGITQGMESAIIASRTVVAAMAAGRFDADFLGRYETDFRAHFDPSMLYVGFCAALMRNWHFREILWRVTRRGFERANPDPEFGRVAGAGFGGVDVQPRAILIQLWSAVFGHLARGGVDAVSALLAGRAPGGSARDMLGDLGAWHRGWQASIADDAAWHYAWLADVARAFARMGPALATTDNPRVRGLEL</sequence>
<dbReference type="InterPro" id="IPR036188">
    <property type="entry name" value="FAD/NAD-bd_sf"/>
</dbReference>
<evidence type="ECO:0000313" key="3">
    <source>
        <dbReference type="Proteomes" id="UP000538147"/>
    </source>
</evidence>
<keyword evidence="3" id="KW-1185">Reference proteome</keyword>
<dbReference type="GO" id="GO:0016628">
    <property type="term" value="F:oxidoreductase activity, acting on the CH-CH group of donors, NAD or NADP as acceptor"/>
    <property type="evidence" value="ECO:0007669"/>
    <property type="project" value="InterPro"/>
</dbReference>
<protein>
    <submittedName>
        <fullName evidence="2">Geranylgeranyl reductase family protein</fullName>
    </submittedName>
</protein>
<proteinExistence type="predicted"/>
<dbReference type="EMBL" id="JACIIV010000017">
    <property type="protein sequence ID" value="MBB6228257.1"/>
    <property type="molecule type" value="Genomic_DNA"/>
</dbReference>
<dbReference type="Proteomes" id="UP000538147">
    <property type="component" value="Unassembled WGS sequence"/>
</dbReference>
<dbReference type="AlphaFoldDB" id="A0A841L6L8"/>
<accession>A0A841L6L8</accession>
<comment type="caution">
    <text evidence="2">The sequence shown here is derived from an EMBL/GenBank/DDBJ whole genome shotgun (WGS) entry which is preliminary data.</text>
</comment>
<evidence type="ECO:0000313" key="2">
    <source>
        <dbReference type="EMBL" id="MBB6228257.1"/>
    </source>
</evidence>